<protein>
    <recommendedName>
        <fullName evidence="3">beta-N-acetylhexosaminidase</fullName>
        <ecNumber evidence="3">3.2.1.52</ecNumber>
    </recommendedName>
</protein>
<dbReference type="Pfam" id="PF00728">
    <property type="entry name" value="Glyco_hydro_20"/>
    <property type="match status" value="1"/>
</dbReference>
<dbReference type="GO" id="GO:0030203">
    <property type="term" value="P:glycosaminoglycan metabolic process"/>
    <property type="evidence" value="ECO:0007669"/>
    <property type="project" value="TreeGrafter"/>
</dbReference>
<feature type="domain" description="Beta-hexosaminidase bacterial type N-terminal" evidence="7">
    <location>
        <begin position="29"/>
        <end position="163"/>
    </location>
</feature>
<evidence type="ECO:0000256" key="5">
    <source>
        <dbReference type="ARBA" id="ARBA00023295"/>
    </source>
</evidence>
<dbReference type="InterPro" id="IPR025705">
    <property type="entry name" value="Beta_hexosaminidase_sua/sub"/>
</dbReference>
<reference evidence="9" key="1">
    <citation type="submission" date="2019-08" db="EMBL/GenBank/DDBJ databases">
        <authorList>
            <person name="Kucharzyk K."/>
            <person name="Murdoch R.W."/>
            <person name="Higgins S."/>
            <person name="Loffler F."/>
        </authorList>
    </citation>
    <scope>NUCLEOTIDE SEQUENCE</scope>
</reference>
<dbReference type="CDD" id="cd06563">
    <property type="entry name" value="GH20_chitobiase-like"/>
    <property type="match status" value="1"/>
</dbReference>
<dbReference type="Gene3D" id="3.30.379.10">
    <property type="entry name" value="Chitobiase/beta-hexosaminidase domain 2-like"/>
    <property type="match status" value="1"/>
</dbReference>
<keyword evidence="5" id="KW-0326">Glycosidase</keyword>
<dbReference type="Gene3D" id="3.20.20.80">
    <property type="entry name" value="Glycosidases"/>
    <property type="match status" value="1"/>
</dbReference>
<dbReference type="GO" id="GO:0016020">
    <property type="term" value="C:membrane"/>
    <property type="evidence" value="ECO:0007669"/>
    <property type="project" value="TreeGrafter"/>
</dbReference>
<organism evidence="9">
    <name type="scientific">bioreactor metagenome</name>
    <dbReference type="NCBI Taxonomy" id="1076179"/>
    <lineage>
        <taxon>unclassified sequences</taxon>
        <taxon>metagenomes</taxon>
        <taxon>ecological metagenomes</taxon>
    </lineage>
</organism>
<dbReference type="PRINTS" id="PR00738">
    <property type="entry name" value="GLHYDRLASE20"/>
</dbReference>
<evidence type="ECO:0000259" key="7">
    <source>
        <dbReference type="Pfam" id="PF02838"/>
    </source>
</evidence>
<evidence type="ECO:0000256" key="2">
    <source>
        <dbReference type="ARBA" id="ARBA00006285"/>
    </source>
</evidence>
<dbReference type="EMBL" id="VSSQ01000321">
    <property type="protein sequence ID" value="MPL91126.1"/>
    <property type="molecule type" value="Genomic_DNA"/>
</dbReference>
<dbReference type="InterPro" id="IPR059177">
    <property type="entry name" value="GH29D-like_dom"/>
</dbReference>
<evidence type="ECO:0000256" key="4">
    <source>
        <dbReference type="ARBA" id="ARBA00022801"/>
    </source>
</evidence>
<dbReference type="Pfam" id="PF02838">
    <property type="entry name" value="Glyco_hydro_20b"/>
    <property type="match status" value="1"/>
</dbReference>
<evidence type="ECO:0000259" key="6">
    <source>
        <dbReference type="Pfam" id="PF00728"/>
    </source>
</evidence>
<feature type="domain" description="GH29D-like beta-sandwich" evidence="8">
    <location>
        <begin position="555"/>
        <end position="601"/>
    </location>
</feature>
<gene>
    <name evidence="9" type="ORF">SDC9_37189</name>
</gene>
<keyword evidence="4" id="KW-0378">Hydrolase</keyword>
<feature type="domain" description="Glycoside hydrolase family 20 catalytic" evidence="6">
    <location>
        <begin position="167"/>
        <end position="509"/>
    </location>
</feature>
<proteinExistence type="inferred from homology"/>
<dbReference type="InterPro" id="IPR015883">
    <property type="entry name" value="Glyco_hydro_20_cat"/>
</dbReference>
<dbReference type="GO" id="GO:0005975">
    <property type="term" value="P:carbohydrate metabolic process"/>
    <property type="evidence" value="ECO:0007669"/>
    <property type="project" value="InterPro"/>
</dbReference>
<dbReference type="SUPFAM" id="SSF55545">
    <property type="entry name" value="beta-N-acetylhexosaminidase-like domain"/>
    <property type="match status" value="1"/>
</dbReference>
<comment type="catalytic activity">
    <reaction evidence="1">
        <text>Hydrolysis of terminal non-reducing N-acetyl-D-hexosamine residues in N-acetyl-beta-D-hexosaminides.</text>
        <dbReference type="EC" id="3.2.1.52"/>
    </reaction>
</comment>
<comment type="similarity">
    <text evidence="2">Belongs to the glycosyl hydrolase 20 family.</text>
</comment>
<dbReference type="Pfam" id="PF13290">
    <property type="entry name" value="CHB_HEX_C_1"/>
    <property type="match status" value="1"/>
</dbReference>
<name>A0A644VII9_9ZZZZ</name>
<dbReference type="InterPro" id="IPR015882">
    <property type="entry name" value="HEX_bac_N"/>
</dbReference>
<dbReference type="PANTHER" id="PTHR22600">
    <property type="entry name" value="BETA-HEXOSAMINIDASE"/>
    <property type="match status" value="1"/>
</dbReference>
<dbReference type="InterPro" id="IPR029018">
    <property type="entry name" value="Hex-like_dom2"/>
</dbReference>
<comment type="caution">
    <text evidence="9">The sequence shown here is derived from an EMBL/GenBank/DDBJ whole genome shotgun (WGS) entry which is preliminary data.</text>
</comment>
<evidence type="ECO:0000256" key="3">
    <source>
        <dbReference type="ARBA" id="ARBA00012663"/>
    </source>
</evidence>
<sequence>MQVKSSIHIILFFLLVGAFNLSGQNSERYSIIPQPKVLNPVTGEFVINNQTALLVNIKNDSWKELADNFAAQVQRVSGIEIPVKDISSPHFGNTIIFKNVENLPTEGYKLFVTPKIITIESTAPNGLFYGIQTLYQLLPVQIYGNEKVSKKIKWNIPCCEINDRPKFSYRGIMLDVGRHFMPKEFIMKLIDLLSMHKQNIFHWHLTEDQGWRVEIKKYPKLTDVGAWRKETTGYPGTPGDGKPHGGFYTQEDIKEVVEYARQRYVTVVPEIELPGHSSAAIAAYPELSCFPDREYEVPTGWGIKKDVFCPNAKTFQFLEDVFTELFDLFPSPYYHIGGDECPKDRWKESAYCQELMKVLDLQNEDELQIFFVQRMNNFLREKGKKTVIGWDEILDGGSVPSTIAMSYRGHAPAMRALSQNMYTILAPNRWCYLDYYQEDMEKEPKTQALFLPLRKVYDYYPVSDTIRAEKQKFILGTQGCIWTEFIHTPERVEYMAFPRAIALAEVGWCDKQDKDWDLFRKKMLKGFQRLDRKNVNYSKAFYNVVYNFDRKSTFPKKVALTLDYPETKIHYTINGKEPTRNSPIYSDSITINKNDIIKAKGYLKNGTQIGKMNEKRF</sequence>
<dbReference type="AlphaFoldDB" id="A0A644VII9"/>
<dbReference type="InterPro" id="IPR017853">
    <property type="entry name" value="GH"/>
</dbReference>
<accession>A0A644VII9</accession>
<evidence type="ECO:0000256" key="1">
    <source>
        <dbReference type="ARBA" id="ARBA00001231"/>
    </source>
</evidence>
<evidence type="ECO:0000259" key="8">
    <source>
        <dbReference type="Pfam" id="PF13290"/>
    </source>
</evidence>
<dbReference type="PANTHER" id="PTHR22600:SF57">
    <property type="entry name" value="BETA-N-ACETYLHEXOSAMINIDASE"/>
    <property type="match status" value="1"/>
</dbReference>
<dbReference type="EC" id="3.2.1.52" evidence="3"/>
<dbReference type="SUPFAM" id="SSF51445">
    <property type="entry name" value="(Trans)glycosidases"/>
    <property type="match status" value="1"/>
</dbReference>
<evidence type="ECO:0000313" key="9">
    <source>
        <dbReference type="EMBL" id="MPL91126.1"/>
    </source>
</evidence>
<dbReference type="GO" id="GO:0004563">
    <property type="term" value="F:beta-N-acetylhexosaminidase activity"/>
    <property type="evidence" value="ECO:0007669"/>
    <property type="project" value="UniProtKB-EC"/>
</dbReference>